<dbReference type="RefSeq" id="WP_309907058.1">
    <property type="nucleotide sequence ID" value="NZ_JAVDRF010000016.1"/>
</dbReference>
<organism evidence="3 4">
    <name type="scientific">Variovorax soli</name>
    <dbReference type="NCBI Taxonomy" id="376815"/>
    <lineage>
        <taxon>Bacteria</taxon>
        <taxon>Pseudomonadati</taxon>
        <taxon>Pseudomonadota</taxon>
        <taxon>Betaproteobacteria</taxon>
        <taxon>Burkholderiales</taxon>
        <taxon>Comamonadaceae</taxon>
        <taxon>Variovorax</taxon>
    </lineage>
</organism>
<feature type="compositionally biased region" description="Low complexity" evidence="1">
    <location>
        <begin position="106"/>
        <end position="120"/>
    </location>
</feature>
<evidence type="ECO:0000313" key="4">
    <source>
        <dbReference type="Proteomes" id="UP001184230"/>
    </source>
</evidence>
<feature type="transmembrane region" description="Helical" evidence="2">
    <location>
        <begin position="68"/>
        <end position="89"/>
    </location>
</feature>
<reference evidence="3 4" key="1">
    <citation type="submission" date="2023-07" db="EMBL/GenBank/DDBJ databases">
        <title>Sorghum-associated microbial communities from plants grown in Nebraska, USA.</title>
        <authorList>
            <person name="Schachtman D."/>
        </authorList>
    </citation>
    <scope>NUCLEOTIDE SEQUENCE [LARGE SCALE GENOMIC DNA]</scope>
    <source>
        <strain evidence="3 4">DS1781</strain>
    </source>
</reference>
<gene>
    <name evidence="3" type="ORF">J2739_005197</name>
</gene>
<protein>
    <recommendedName>
        <fullName evidence="5">Zinc-ribbon domain-containing protein</fullName>
    </recommendedName>
</protein>
<evidence type="ECO:0000256" key="2">
    <source>
        <dbReference type="SAM" id="Phobius"/>
    </source>
</evidence>
<evidence type="ECO:0000256" key="1">
    <source>
        <dbReference type="SAM" id="MobiDB-lite"/>
    </source>
</evidence>
<accession>A0ABU1NNE9</accession>
<dbReference type="EMBL" id="JAVDRF010000016">
    <property type="protein sequence ID" value="MDR6539401.1"/>
    <property type="molecule type" value="Genomic_DNA"/>
</dbReference>
<comment type="caution">
    <text evidence="3">The sequence shown here is derived from an EMBL/GenBank/DDBJ whole genome shotgun (WGS) entry which is preliminary data.</text>
</comment>
<proteinExistence type="predicted"/>
<keyword evidence="2" id="KW-0472">Membrane</keyword>
<feature type="compositionally biased region" description="Basic and acidic residues" evidence="1">
    <location>
        <begin position="169"/>
        <end position="183"/>
    </location>
</feature>
<sequence>MPVVCDQCGTENRESAKFCKGCAAKLPAFAATGPSALQSMKALGSRPLAPPSPEAPTPGMLPIETRAFWVRFAVLSVLITTAFVSWYAYVTRKVPSNPPAGPPPAAVAAASPQPARVSVAKPPQAPMDYQKPPPTEPVRPAEALDPFESFVAPGPAQRELVQVVPAPRRGNDAHAVRTEESRKVVARPSAADPRPGCAHLNFIAAARCEAEQCAKAQFARHPHCSVVREQTRRDVARRNPLQLGY</sequence>
<name>A0ABU1NNE9_9BURK</name>
<keyword evidence="4" id="KW-1185">Reference proteome</keyword>
<evidence type="ECO:0000313" key="3">
    <source>
        <dbReference type="EMBL" id="MDR6539401.1"/>
    </source>
</evidence>
<keyword evidence="2" id="KW-1133">Transmembrane helix</keyword>
<evidence type="ECO:0008006" key="5">
    <source>
        <dbReference type="Google" id="ProtNLM"/>
    </source>
</evidence>
<feature type="region of interest" description="Disordered" evidence="1">
    <location>
        <begin position="97"/>
        <end position="137"/>
    </location>
</feature>
<dbReference type="Proteomes" id="UP001184230">
    <property type="component" value="Unassembled WGS sequence"/>
</dbReference>
<feature type="region of interest" description="Disordered" evidence="1">
    <location>
        <begin position="169"/>
        <end position="191"/>
    </location>
</feature>
<keyword evidence="2" id="KW-0812">Transmembrane</keyword>